<gene>
    <name evidence="2" type="ORF">CSW64_11560</name>
</gene>
<proteinExistence type="predicted"/>
<evidence type="ECO:0000313" key="2">
    <source>
        <dbReference type="EMBL" id="ATQ44984.1"/>
    </source>
</evidence>
<name>A0A2D2B476_9CAUL</name>
<sequence length="73" mass="8356">MTYHPKTRQFGIPVLDGGGSFIAIRHDPWSGRPLPADLRDRYFAEIEALGLDAAEDDLPEEFLSENWWLERGL</sequence>
<evidence type="ECO:0000313" key="3">
    <source>
        <dbReference type="Proteomes" id="UP000228945"/>
    </source>
</evidence>
<keyword evidence="3" id="KW-1185">Reference proteome</keyword>
<organism evidence="2 3">
    <name type="scientific">Caulobacter mirabilis</name>
    <dbReference type="NCBI Taxonomy" id="69666"/>
    <lineage>
        <taxon>Bacteria</taxon>
        <taxon>Pseudomonadati</taxon>
        <taxon>Pseudomonadota</taxon>
        <taxon>Alphaproteobacteria</taxon>
        <taxon>Caulobacterales</taxon>
        <taxon>Caulobacteraceae</taxon>
        <taxon>Caulobacter</taxon>
    </lineage>
</organism>
<dbReference type="EMBL" id="CP024201">
    <property type="protein sequence ID" value="ATQ44984.1"/>
    <property type="molecule type" value="Genomic_DNA"/>
</dbReference>
<dbReference type="OrthoDB" id="4206464at2"/>
<dbReference type="AlphaFoldDB" id="A0A2D2B476"/>
<feature type="domain" description="DUF6980" evidence="1">
    <location>
        <begin position="2"/>
        <end position="69"/>
    </location>
</feature>
<evidence type="ECO:0000259" key="1">
    <source>
        <dbReference type="Pfam" id="PF22400"/>
    </source>
</evidence>
<dbReference type="Pfam" id="PF22400">
    <property type="entry name" value="DUF6980"/>
    <property type="match status" value="1"/>
</dbReference>
<accession>A0A2D2B476</accession>
<dbReference type="InterPro" id="IPR053918">
    <property type="entry name" value="DUF6980"/>
</dbReference>
<dbReference type="Proteomes" id="UP000228945">
    <property type="component" value="Chromosome"/>
</dbReference>
<dbReference type="KEGG" id="cmb:CSW64_11560"/>
<reference evidence="2 3" key="1">
    <citation type="submission" date="2017-10" db="EMBL/GenBank/DDBJ databases">
        <title>Genome sequence of Caulobacter mirabilis FWC38.</title>
        <authorList>
            <person name="Fiebig A."/>
            <person name="Crosson S."/>
        </authorList>
    </citation>
    <scope>NUCLEOTIDE SEQUENCE [LARGE SCALE GENOMIC DNA]</scope>
    <source>
        <strain evidence="2 3">FWC 38</strain>
    </source>
</reference>
<protein>
    <recommendedName>
        <fullName evidence="1">DUF6980 domain-containing protein</fullName>
    </recommendedName>
</protein>